<dbReference type="PROSITE" id="PS50110">
    <property type="entry name" value="RESPONSE_REGULATORY"/>
    <property type="match status" value="1"/>
</dbReference>
<dbReference type="SUPFAM" id="SSF52172">
    <property type="entry name" value="CheY-like"/>
    <property type="match status" value="1"/>
</dbReference>
<dbReference type="Pfam" id="PF00072">
    <property type="entry name" value="Response_reg"/>
    <property type="match status" value="1"/>
</dbReference>
<comment type="caution">
    <text evidence="3">The sequence shown here is derived from an EMBL/GenBank/DDBJ whole genome shotgun (WGS) entry which is preliminary data.</text>
</comment>
<reference evidence="4" key="1">
    <citation type="journal article" date="2019" name="Int. J. Syst. Evol. Microbiol.">
        <title>The Global Catalogue of Microorganisms (GCM) 10K type strain sequencing project: providing services to taxonomists for standard genome sequencing and annotation.</title>
        <authorList>
            <consortium name="The Broad Institute Genomics Platform"/>
            <consortium name="The Broad Institute Genome Sequencing Center for Infectious Disease"/>
            <person name="Wu L."/>
            <person name="Ma J."/>
        </authorList>
    </citation>
    <scope>NUCLEOTIDE SEQUENCE [LARGE SCALE GENOMIC DNA]</scope>
    <source>
        <strain evidence="4">KCTC 23723</strain>
    </source>
</reference>
<dbReference type="InterPro" id="IPR001789">
    <property type="entry name" value="Sig_transdc_resp-reg_receiver"/>
</dbReference>
<evidence type="ECO:0000313" key="3">
    <source>
        <dbReference type="EMBL" id="GGW52835.1"/>
    </source>
</evidence>
<evidence type="ECO:0000256" key="1">
    <source>
        <dbReference type="PROSITE-ProRule" id="PRU00169"/>
    </source>
</evidence>
<name>A0ABQ2WH66_9ALTE</name>
<sequence length="134" mass="14880">MQAHQQDTLLPNTPTFPLSALVVDDTPAIRLYLKRILQELGISQVFEAADGVSAEAIYLQHQPQFVFLDIQLPDINGKVLLERFRLFEQTSHIFMISAYSSVDNLKAAVAGGAQAFVVKPFTAERISNLVQPLL</sequence>
<dbReference type="SMART" id="SM00448">
    <property type="entry name" value="REC"/>
    <property type="match status" value="1"/>
</dbReference>
<dbReference type="Gene3D" id="3.40.50.2300">
    <property type="match status" value="1"/>
</dbReference>
<evidence type="ECO:0000313" key="4">
    <source>
        <dbReference type="Proteomes" id="UP000634667"/>
    </source>
</evidence>
<dbReference type="PANTHER" id="PTHR43228:SF1">
    <property type="entry name" value="TWO-COMPONENT RESPONSE REGULATOR ARR22"/>
    <property type="match status" value="1"/>
</dbReference>
<proteinExistence type="predicted"/>
<keyword evidence="1" id="KW-0597">Phosphoprotein</keyword>
<dbReference type="EMBL" id="BMYR01000002">
    <property type="protein sequence ID" value="GGW52835.1"/>
    <property type="molecule type" value="Genomic_DNA"/>
</dbReference>
<gene>
    <name evidence="3" type="primary">cheB</name>
    <name evidence="3" type="ORF">GCM10008111_06150</name>
</gene>
<organism evidence="3 4">
    <name type="scientific">Alishewanella tabrizica</name>
    <dbReference type="NCBI Taxonomy" id="671278"/>
    <lineage>
        <taxon>Bacteria</taxon>
        <taxon>Pseudomonadati</taxon>
        <taxon>Pseudomonadota</taxon>
        <taxon>Gammaproteobacteria</taxon>
        <taxon>Alteromonadales</taxon>
        <taxon>Alteromonadaceae</taxon>
        <taxon>Alishewanella</taxon>
    </lineage>
</organism>
<evidence type="ECO:0000259" key="2">
    <source>
        <dbReference type="PROSITE" id="PS50110"/>
    </source>
</evidence>
<dbReference type="InterPro" id="IPR052048">
    <property type="entry name" value="ST_Response_Regulator"/>
</dbReference>
<dbReference type="InterPro" id="IPR011006">
    <property type="entry name" value="CheY-like_superfamily"/>
</dbReference>
<accession>A0ABQ2WH66</accession>
<dbReference type="CDD" id="cd00156">
    <property type="entry name" value="REC"/>
    <property type="match status" value="1"/>
</dbReference>
<feature type="modified residue" description="4-aspartylphosphate" evidence="1">
    <location>
        <position position="69"/>
    </location>
</feature>
<dbReference type="Proteomes" id="UP000634667">
    <property type="component" value="Unassembled WGS sequence"/>
</dbReference>
<feature type="domain" description="Response regulatory" evidence="2">
    <location>
        <begin position="19"/>
        <end position="134"/>
    </location>
</feature>
<protein>
    <submittedName>
        <fullName evidence="3">Response regulator</fullName>
    </submittedName>
</protein>
<keyword evidence="4" id="KW-1185">Reference proteome</keyword>
<dbReference type="RefSeq" id="WP_189480395.1">
    <property type="nucleotide sequence ID" value="NZ_BMYR01000002.1"/>
</dbReference>
<dbReference type="PANTHER" id="PTHR43228">
    <property type="entry name" value="TWO-COMPONENT RESPONSE REGULATOR"/>
    <property type="match status" value="1"/>
</dbReference>